<keyword evidence="14" id="KW-1185">Reference proteome</keyword>
<dbReference type="GO" id="GO:0003735">
    <property type="term" value="F:structural constituent of ribosome"/>
    <property type="evidence" value="ECO:0007669"/>
    <property type="project" value="InterPro"/>
</dbReference>
<comment type="caution">
    <text evidence="13">The sequence shown here is derived from an EMBL/GenBank/DDBJ whole genome shotgun (WGS) entry which is preliminary data.</text>
</comment>
<sequence length="108" mass="11699">MSKSKLHVKKGDKVKVIAGKDKGKEGEILKSFPKASRVIVKGVNIIKKHVRPTQDNPQGGIVEKEAPIHSSNVMLVCEKCGDASRAGKKVLDSGEKVRFCKSCGEDID</sequence>
<feature type="domain" description="KOW" evidence="12">
    <location>
        <begin position="7"/>
        <end position="34"/>
    </location>
</feature>
<dbReference type="PANTHER" id="PTHR12903">
    <property type="entry name" value="MITOCHONDRIAL RIBOSOMAL PROTEIN L24"/>
    <property type="match status" value="1"/>
</dbReference>
<evidence type="ECO:0000256" key="11">
    <source>
        <dbReference type="RuleBase" id="RU003477"/>
    </source>
</evidence>
<evidence type="ECO:0000256" key="1">
    <source>
        <dbReference type="ARBA" id="ARBA00004072"/>
    </source>
</evidence>
<reference evidence="13 14" key="1">
    <citation type="submission" date="2019-03" db="EMBL/GenBank/DDBJ databases">
        <title>Subsurface microbial communities from deep shales in Ohio and West Virginia, USA.</title>
        <authorList>
            <person name="Wrighton K."/>
        </authorList>
    </citation>
    <scope>NUCLEOTIDE SEQUENCE [LARGE SCALE GENOMIC DNA]</scope>
    <source>
        <strain evidence="13 14">MSL 6dP</strain>
    </source>
</reference>
<evidence type="ECO:0000256" key="5">
    <source>
        <dbReference type="ARBA" id="ARBA00022884"/>
    </source>
</evidence>
<dbReference type="RefSeq" id="WP_018249345.1">
    <property type="nucleotide sequence ID" value="NZ_SOEG01000018.1"/>
</dbReference>
<dbReference type="Pfam" id="PF00467">
    <property type="entry name" value="KOW"/>
    <property type="match status" value="1"/>
</dbReference>
<dbReference type="SUPFAM" id="SSF50104">
    <property type="entry name" value="Translation proteins SH3-like domain"/>
    <property type="match status" value="1"/>
</dbReference>
<comment type="function">
    <text evidence="9 10">One of the proteins that surrounds the polypeptide exit tunnel on the outside of the subunit.</text>
</comment>
<evidence type="ECO:0000313" key="13">
    <source>
        <dbReference type="EMBL" id="TDX49277.1"/>
    </source>
</evidence>
<comment type="subunit">
    <text evidence="3 10">Part of the 50S ribosomal subunit.</text>
</comment>
<evidence type="ECO:0000259" key="12">
    <source>
        <dbReference type="SMART" id="SM00739"/>
    </source>
</evidence>
<keyword evidence="4 10" id="KW-0699">rRNA-binding</keyword>
<dbReference type="InterPro" id="IPR014722">
    <property type="entry name" value="Rib_uL2_dom2"/>
</dbReference>
<evidence type="ECO:0000256" key="10">
    <source>
        <dbReference type="HAMAP-Rule" id="MF_01326"/>
    </source>
</evidence>
<accession>A0A4R8GT75</accession>
<keyword evidence="7 10" id="KW-0687">Ribonucleoprotein</keyword>
<gene>
    <name evidence="10" type="primary">rplX</name>
    <name evidence="13" type="ORF">C7959_11823</name>
</gene>
<keyword evidence="5 10" id="KW-0694">RNA-binding</keyword>
<dbReference type="Proteomes" id="UP000295832">
    <property type="component" value="Unassembled WGS sequence"/>
</dbReference>
<dbReference type="InterPro" id="IPR003256">
    <property type="entry name" value="Ribosomal_uL24"/>
</dbReference>
<dbReference type="SMART" id="SM00739">
    <property type="entry name" value="KOW"/>
    <property type="match status" value="1"/>
</dbReference>
<dbReference type="InterPro" id="IPR057264">
    <property type="entry name" value="Ribosomal_uL24_C"/>
</dbReference>
<dbReference type="HAMAP" id="MF_01326_B">
    <property type="entry name" value="Ribosomal_uL24_B"/>
    <property type="match status" value="1"/>
</dbReference>
<dbReference type="GO" id="GO:0006412">
    <property type="term" value="P:translation"/>
    <property type="evidence" value="ECO:0007669"/>
    <property type="project" value="UniProtKB-UniRule"/>
</dbReference>
<proteinExistence type="inferred from homology"/>
<dbReference type="GO" id="GO:0019843">
    <property type="term" value="F:rRNA binding"/>
    <property type="evidence" value="ECO:0007669"/>
    <property type="project" value="UniProtKB-UniRule"/>
</dbReference>
<evidence type="ECO:0000256" key="4">
    <source>
        <dbReference type="ARBA" id="ARBA00022730"/>
    </source>
</evidence>
<dbReference type="Gene3D" id="2.30.30.30">
    <property type="match status" value="1"/>
</dbReference>
<dbReference type="GO" id="GO:0005840">
    <property type="term" value="C:ribosome"/>
    <property type="evidence" value="ECO:0007669"/>
    <property type="project" value="UniProtKB-KW"/>
</dbReference>
<protein>
    <recommendedName>
        <fullName evidence="8 10">Large ribosomal subunit protein uL24</fullName>
    </recommendedName>
</protein>
<comment type="function">
    <text evidence="1 10">One of two assembly initiator proteins, it binds directly to the 5'-end of the 23S rRNA, where it nucleates assembly of the 50S subunit.</text>
</comment>
<dbReference type="STRING" id="926561.GCA_000379025_02177"/>
<dbReference type="PROSITE" id="PS01108">
    <property type="entry name" value="RIBOSOMAL_L24"/>
    <property type="match status" value="1"/>
</dbReference>
<dbReference type="CDD" id="cd06089">
    <property type="entry name" value="KOW_RPL26"/>
    <property type="match status" value="1"/>
</dbReference>
<evidence type="ECO:0000256" key="9">
    <source>
        <dbReference type="ARBA" id="ARBA00058688"/>
    </source>
</evidence>
<name>A0A4R8GT75_9FIRM</name>
<evidence type="ECO:0000256" key="8">
    <source>
        <dbReference type="ARBA" id="ARBA00035206"/>
    </source>
</evidence>
<dbReference type="Pfam" id="PF17136">
    <property type="entry name" value="ribosomal_L24"/>
    <property type="match status" value="1"/>
</dbReference>
<dbReference type="GO" id="GO:1990904">
    <property type="term" value="C:ribonucleoprotein complex"/>
    <property type="evidence" value="ECO:0007669"/>
    <property type="project" value="UniProtKB-KW"/>
</dbReference>
<dbReference type="AlphaFoldDB" id="A0A4R8GT75"/>
<dbReference type="InterPro" id="IPR005824">
    <property type="entry name" value="KOW"/>
</dbReference>
<dbReference type="InterPro" id="IPR041988">
    <property type="entry name" value="Ribosomal_uL24_KOW"/>
</dbReference>
<organism evidence="13 14">
    <name type="scientific">Orenia marismortui</name>
    <dbReference type="NCBI Taxonomy" id="46469"/>
    <lineage>
        <taxon>Bacteria</taxon>
        <taxon>Bacillati</taxon>
        <taxon>Bacillota</taxon>
        <taxon>Clostridia</taxon>
        <taxon>Halanaerobiales</taxon>
        <taxon>Halobacteroidaceae</taxon>
        <taxon>Orenia</taxon>
    </lineage>
</organism>
<comment type="similarity">
    <text evidence="2 10 11">Belongs to the universal ribosomal protein uL24 family.</text>
</comment>
<dbReference type="NCBIfam" id="TIGR01079">
    <property type="entry name" value="rplX_bact"/>
    <property type="match status" value="1"/>
</dbReference>
<evidence type="ECO:0000256" key="7">
    <source>
        <dbReference type="ARBA" id="ARBA00023274"/>
    </source>
</evidence>
<dbReference type="EMBL" id="SOEG01000018">
    <property type="protein sequence ID" value="TDX49277.1"/>
    <property type="molecule type" value="Genomic_DNA"/>
</dbReference>
<dbReference type="FunFam" id="2.30.30.30:FF:000004">
    <property type="entry name" value="50S ribosomal protein L24"/>
    <property type="match status" value="1"/>
</dbReference>
<dbReference type="InterPro" id="IPR008991">
    <property type="entry name" value="Translation_prot_SH3-like_sf"/>
</dbReference>
<dbReference type="InterPro" id="IPR005825">
    <property type="entry name" value="Ribosomal_uL24_CS"/>
</dbReference>
<evidence type="ECO:0000256" key="2">
    <source>
        <dbReference type="ARBA" id="ARBA00010618"/>
    </source>
</evidence>
<keyword evidence="6 10" id="KW-0689">Ribosomal protein</keyword>
<evidence type="ECO:0000313" key="14">
    <source>
        <dbReference type="Proteomes" id="UP000295832"/>
    </source>
</evidence>
<evidence type="ECO:0000256" key="3">
    <source>
        <dbReference type="ARBA" id="ARBA00011838"/>
    </source>
</evidence>
<evidence type="ECO:0000256" key="6">
    <source>
        <dbReference type="ARBA" id="ARBA00022980"/>
    </source>
</evidence>